<gene>
    <name evidence="1" type="ORF">FY004_17055</name>
</gene>
<organism evidence="1 2">
    <name type="scientific">Streptomyces parvus</name>
    <dbReference type="NCBI Taxonomy" id="66428"/>
    <lineage>
        <taxon>Bacteria</taxon>
        <taxon>Bacillati</taxon>
        <taxon>Actinomycetota</taxon>
        <taxon>Actinomycetes</taxon>
        <taxon>Kitasatosporales</taxon>
        <taxon>Streptomycetaceae</taxon>
        <taxon>Streptomyces</taxon>
    </lineage>
</organism>
<keyword evidence="2" id="KW-1185">Reference proteome</keyword>
<protein>
    <recommendedName>
        <fullName evidence="3">Wadjet protein JetD C-terminal domain-containing protein</fullName>
    </recommendedName>
</protein>
<dbReference type="AlphaFoldDB" id="A0A5D4JF12"/>
<dbReference type="Proteomes" id="UP000323242">
    <property type="component" value="Unassembled WGS sequence"/>
</dbReference>
<evidence type="ECO:0008006" key="3">
    <source>
        <dbReference type="Google" id="ProtNLM"/>
    </source>
</evidence>
<reference evidence="1 2" key="1">
    <citation type="submission" date="2019-08" db="EMBL/GenBank/DDBJ databases">
        <title>Draft genome for granaticin producer strain Streptomyces parvus C05.</title>
        <authorList>
            <person name="Gonzalez-Pimentel J.L."/>
        </authorList>
    </citation>
    <scope>NUCLEOTIDE SEQUENCE [LARGE SCALE GENOMIC DNA]</scope>
    <source>
        <strain evidence="1 2">C05</strain>
    </source>
</reference>
<proteinExistence type="predicted"/>
<accession>A0A5D4JF12</accession>
<evidence type="ECO:0000313" key="2">
    <source>
        <dbReference type="Proteomes" id="UP000323242"/>
    </source>
</evidence>
<comment type="caution">
    <text evidence="1">The sequence shown here is derived from an EMBL/GenBank/DDBJ whole genome shotgun (WGS) entry which is preliminary data.</text>
</comment>
<sequence length="361" mass="39621">MTPAEHMTVFLSGQTRNRVGFDLLAQAADAGDSSLSTSPLRRRILAGAAAQLAGAGTVRLPAAGGRGWDHSAEPPLPLWVERLTPRRARAQRPGPRAWVEPLAFAAHLPLSRADLELLSPINDHLRDHPDAEPVPIPERSYELYGDEKRLARITAHRLVTAGLLSITDHLRAFPSPAPLAMYELGPAPWMLIVENSAAFTSLRRILNRWPRRDEVGWLAYGGGDHLVASLTTCLETFEERDHPIDDLLLYTDLDLDGLECAQQAAERAREAGLPPLVPAAGLYSTLLTRPPRAVPGADADRIRAAAAWLPEPLAANACMLRMQGEVLRQEALPKPRLEQLLRPDQPLLPQLREQRSRTAAC</sequence>
<evidence type="ECO:0000313" key="1">
    <source>
        <dbReference type="EMBL" id="TYR63394.1"/>
    </source>
</evidence>
<dbReference type="RefSeq" id="WP_109200578.1">
    <property type="nucleotide sequence ID" value="NZ_VSZQ01000083.1"/>
</dbReference>
<name>A0A5D4JF12_9ACTN</name>
<dbReference type="EMBL" id="VSZQ01000083">
    <property type="protein sequence ID" value="TYR63394.1"/>
    <property type="molecule type" value="Genomic_DNA"/>
</dbReference>